<evidence type="ECO:0000256" key="1">
    <source>
        <dbReference type="SAM" id="MobiDB-lite"/>
    </source>
</evidence>
<comment type="caution">
    <text evidence="2">The sequence shown here is derived from an EMBL/GenBank/DDBJ whole genome shotgun (WGS) entry which is preliminary data.</text>
</comment>
<gene>
    <name evidence="2" type="ORF">GCM10010844_39500</name>
</gene>
<sequence>MREQDLHAAQSTEFRGGRDGQCGETLCAIAQKVVELSWIVQGIQEHVFAILPD</sequence>
<name>A0ABQ2FQI3_9DEIO</name>
<evidence type="ECO:0000313" key="2">
    <source>
        <dbReference type="EMBL" id="GGL16699.1"/>
    </source>
</evidence>
<evidence type="ECO:0000313" key="3">
    <source>
        <dbReference type="Proteomes" id="UP000604341"/>
    </source>
</evidence>
<feature type="region of interest" description="Disordered" evidence="1">
    <location>
        <begin position="1"/>
        <end position="21"/>
    </location>
</feature>
<dbReference type="EMBL" id="BMPE01000023">
    <property type="protein sequence ID" value="GGL16699.1"/>
    <property type="molecule type" value="Genomic_DNA"/>
</dbReference>
<evidence type="ECO:0008006" key="4">
    <source>
        <dbReference type="Google" id="ProtNLM"/>
    </source>
</evidence>
<protein>
    <recommendedName>
        <fullName evidence="4">Transposase</fullName>
    </recommendedName>
</protein>
<reference evidence="3" key="1">
    <citation type="journal article" date="2019" name="Int. J. Syst. Evol. Microbiol.">
        <title>The Global Catalogue of Microorganisms (GCM) 10K type strain sequencing project: providing services to taxonomists for standard genome sequencing and annotation.</title>
        <authorList>
            <consortium name="The Broad Institute Genomics Platform"/>
            <consortium name="The Broad Institute Genome Sequencing Center for Infectious Disease"/>
            <person name="Wu L."/>
            <person name="Ma J."/>
        </authorList>
    </citation>
    <scope>NUCLEOTIDE SEQUENCE [LARGE SCALE GENOMIC DNA]</scope>
    <source>
        <strain evidence="3">JCM 19173</strain>
    </source>
</reference>
<keyword evidence="3" id="KW-1185">Reference proteome</keyword>
<proteinExistence type="predicted"/>
<accession>A0ABQ2FQI3</accession>
<dbReference type="Proteomes" id="UP000604341">
    <property type="component" value="Unassembled WGS sequence"/>
</dbReference>
<organism evidence="2 3">
    <name type="scientific">Deinococcus radiotolerans</name>
    <dbReference type="NCBI Taxonomy" id="1309407"/>
    <lineage>
        <taxon>Bacteria</taxon>
        <taxon>Thermotogati</taxon>
        <taxon>Deinococcota</taxon>
        <taxon>Deinococci</taxon>
        <taxon>Deinococcales</taxon>
        <taxon>Deinococcaceae</taxon>
        <taxon>Deinococcus</taxon>
    </lineage>
</organism>